<dbReference type="EMBL" id="CP000089">
    <property type="protein sequence ID" value="AAZ47206.1"/>
    <property type="molecule type" value="Genomic_DNA"/>
</dbReference>
<proteinExistence type="predicted"/>
<gene>
    <name evidence="1" type="ordered locus">Daro_2471</name>
</gene>
<dbReference type="STRING" id="159087.Daro_2471"/>
<protein>
    <submittedName>
        <fullName evidence="1">Uncharacterized protein</fullName>
    </submittedName>
</protein>
<dbReference type="HOGENOM" id="CLU_199505_0_0_4"/>
<reference evidence="1" key="1">
    <citation type="submission" date="2005-08" db="EMBL/GenBank/DDBJ databases">
        <title>Complete sequence of Dechloromonas aromatica RCB.</title>
        <authorList>
            <person name="Salinero K.K."/>
            <person name="Copeland A."/>
            <person name="Lucas S."/>
            <person name="Lapidus A."/>
            <person name="Barry K."/>
            <person name="Detter J.C."/>
            <person name="Glavina T."/>
            <person name="Hammon N."/>
            <person name="Israni S."/>
            <person name="Pitluck S."/>
            <person name="Di Bartolo G."/>
            <person name="Trong S."/>
            <person name="Schmutz J."/>
            <person name="Larimer F."/>
            <person name="Land M."/>
            <person name="Ivanova N."/>
            <person name="Richardson P."/>
        </authorList>
    </citation>
    <scope>NUCLEOTIDE SEQUENCE</scope>
    <source>
        <strain evidence="1">RCB</strain>
    </source>
</reference>
<organism evidence="1">
    <name type="scientific">Dechloromonas aromatica (strain RCB)</name>
    <dbReference type="NCBI Taxonomy" id="159087"/>
    <lineage>
        <taxon>Bacteria</taxon>
        <taxon>Pseudomonadati</taxon>
        <taxon>Pseudomonadota</taxon>
        <taxon>Betaproteobacteria</taxon>
        <taxon>Rhodocyclales</taxon>
        <taxon>Azonexaceae</taxon>
        <taxon>Dechloromonas</taxon>
    </lineage>
</organism>
<evidence type="ECO:0000313" key="1">
    <source>
        <dbReference type="EMBL" id="AAZ47206.1"/>
    </source>
</evidence>
<accession>Q47D75</accession>
<dbReference type="KEGG" id="dar:Daro_2471"/>
<dbReference type="AlphaFoldDB" id="Q47D75"/>
<sequence length="84" mass="9273">MGSRWLKGLFSWLKTILFGKAAPLSDDERARQLIAAVDRGGIPLNAAKVNAIARSLGLEVSRHAPIEETIQRIRLALTRVSQHD</sequence>
<dbReference type="eggNOG" id="ENOG5033GKS">
    <property type="taxonomic scope" value="Bacteria"/>
</dbReference>
<name>Q47D75_DECAR</name>